<feature type="binding site" evidence="4">
    <location>
        <begin position="28"/>
        <end position="31"/>
    </location>
    <ligand>
        <name>NADP(+)</name>
        <dbReference type="ChEBI" id="CHEBI:58349"/>
    </ligand>
</feature>
<dbReference type="PRINTS" id="PR00081">
    <property type="entry name" value="GDHRDH"/>
</dbReference>
<dbReference type="STRING" id="177437.HRM2_25710"/>
<feature type="binding site" evidence="4">
    <location>
        <position position="204"/>
    </location>
    <ligand>
        <name>NADP(+)</name>
        <dbReference type="ChEBI" id="CHEBI:58349"/>
    </ligand>
</feature>
<dbReference type="RefSeq" id="WP_015904429.1">
    <property type="nucleotide sequence ID" value="NC_012108.1"/>
</dbReference>
<accession>C0QH16</accession>
<evidence type="ECO:0000313" key="8">
    <source>
        <dbReference type="Proteomes" id="UP000000442"/>
    </source>
</evidence>
<dbReference type="Gene3D" id="3.40.50.720">
    <property type="entry name" value="NAD(P)-binding Rossmann-like Domain"/>
    <property type="match status" value="1"/>
</dbReference>
<proteinExistence type="inferred from homology"/>
<dbReference type="PANTHER" id="PTHR42879">
    <property type="entry name" value="3-OXOACYL-(ACYL-CARRIER-PROTEIN) REDUCTASE"/>
    <property type="match status" value="1"/>
</dbReference>
<dbReference type="CDD" id="cd05333">
    <property type="entry name" value="BKR_SDR_c"/>
    <property type="match status" value="1"/>
</dbReference>
<evidence type="ECO:0000256" key="2">
    <source>
        <dbReference type="ARBA" id="ARBA00023002"/>
    </source>
</evidence>
<feature type="active site" description="Proton acceptor" evidence="3">
    <location>
        <position position="171"/>
    </location>
</feature>
<feature type="binding site" evidence="4">
    <location>
        <begin position="171"/>
        <end position="175"/>
    </location>
    <ligand>
        <name>NADP(+)</name>
        <dbReference type="ChEBI" id="CHEBI:58349"/>
    </ligand>
</feature>
<dbReference type="InterPro" id="IPR036291">
    <property type="entry name" value="NAD(P)-bd_dom_sf"/>
</dbReference>
<keyword evidence="5" id="KW-0443">Lipid metabolism</keyword>
<protein>
    <recommendedName>
        <fullName evidence="5">3-oxoacyl-[acyl-carrier-protein] reductase</fullName>
        <ecNumber evidence="5">1.1.1.100</ecNumber>
    </recommendedName>
</protein>
<dbReference type="NCBIfam" id="NF004200">
    <property type="entry name" value="PRK05653.1-5"/>
    <property type="match status" value="1"/>
</dbReference>
<gene>
    <name evidence="7" type="primary">fabG4</name>
    <name evidence="7" type="ordered locus">HRM2_25710</name>
</gene>
<organism evidence="7 8">
    <name type="scientific">Desulforapulum autotrophicum (strain ATCC 43914 / DSM 3382 / VKM B-1955 / HRM2)</name>
    <name type="common">Desulfobacterium autotrophicum</name>
    <dbReference type="NCBI Taxonomy" id="177437"/>
    <lineage>
        <taxon>Bacteria</taxon>
        <taxon>Pseudomonadati</taxon>
        <taxon>Thermodesulfobacteriota</taxon>
        <taxon>Desulfobacteria</taxon>
        <taxon>Desulfobacterales</taxon>
        <taxon>Desulfobacteraceae</taxon>
        <taxon>Desulforapulum</taxon>
    </lineage>
</organism>
<evidence type="ECO:0000256" key="3">
    <source>
        <dbReference type="PIRSR" id="PIRSR611284-1"/>
    </source>
</evidence>
<keyword evidence="2 5" id="KW-0560">Oxidoreductase</keyword>
<evidence type="ECO:0000256" key="4">
    <source>
        <dbReference type="PIRSR" id="PIRSR611284-2"/>
    </source>
</evidence>
<dbReference type="InterPro" id="IPR011284">
    <property type="entry name" value="3oxo_ACP_reduc"/>
</dbReference>
<sequence length="259" mass="27589">MNQQKNPAENEIQALPEDPANQIALVTGSSRGIGQSIALELAATGRYVYINHVRNREGALETLAAIETAGGRGELICFDVTDPVQAEASVAAIIERHNHLDVLVNNAGITDDMLMVRMKPEAWQRVIDTNLTGFYNVTRPAVKAMIRKRFGRIVNITSAAGQMGQAGQVNYAASKAGLIGATKALAREVASRNITVNAVSPGFIETDMTRKLALDETIKAIPMKRTGRPGEVAAAVVFFCSGEASYITGQVLGVNGGII</sequence>
<keyword evidence="8" id="KW-1185">Reference proteome</keyword>
<dbReference type="HOGENOM" id="CLU_010194_1_3_7"/>
<dbReference type="Pfam" id="PF13561">
    <property type="entry name" value="adh_short_C2"/>
    <property type="match status" value="1"/>
</dbReference>
<dbReference type="NCBIfam" id="TIGR01830">
    <property type="entry name" value="3oxo_ACP_reduc"/>
    <property type="match status" value="1"/>
</dbReference>
<dbReference type="PRINTS" id="PR00080">
    <property type="entry name" value="SDRFAMILY"/>
</dbReference>
<dbReference type="EC" id="1.1.1.100" evidence="5"/>
<dbReference type="KEGG" id="dat:HRM2_25710"/>
<keyword evidence="5" id="KW-0276">Fatty acid metabolism</keyword>
<comment type="catalytic activity">
    <reaction evidence="5">
        <text>a (3R)-hydroxyacyl-[ACP] + NADP(+) = a 3-oxoacyl-[ACP] + NADPH + H(+)</text>
        <dbReference type="Rhea" id="RHEA:17397"/>
        <dbReference type="Rhea" id="RHEA-COMP:9916"/>
        <dbReference type="Rhea" id="RHEA-COMP:9945"/>
        <dbReference type="ChEBI" id="CHEBI:15378"/>
        <dbReference type="ChEBI" id="CHEBI:57783"/>
        <dbReference type="ChEBI" id="CHEBI:58349"/>
        <dbReference type="ChEBI" id="CHEBI:78776"/>
        <dbReference type="ChEBI" id="CHEBI:78827"/>
        <dbReference type="EC" id="1.1.1.100"/>
    </reaction>
</comment>
<dbReference type="GO" id="GO:0006633">
    <property type="term" value="P:fatty acid biosynthetic process"/>
    <property type="evidence" value="ECO:0007669"/>
    <property type="project" value="UniProtKB-UniPathway"/>
</dbReference>
<dbReference type="OrthoDB" id="9804774at2"/>
<keyword evidence="5" id="KW-0444">Lipid biosynthesis</keyword>
<keyword evidence="4 5" id="KW-0521">NADP</keyword>
<dbReference type="AlphaFoldDB" id="C0QH16"/>
<dbReference type="EMBL" id="CP001087">
    <property type="protein sequence ID" value="ACN15665.1"/>
    <property type="molecule type" value="Genomic_DNA"/>
</dbReference>
<dbReference type="FunFam" id="3.40.50.720:FF:000173">
    <property type="entry name" value="3-oxoacyl-[acyl-carrier protein] reductase"/>
    <property type="match status" value="1"/>
</dbReference>
<dbReference type="InterPro" id="IPR050259">
    <property type="entry name" value="SDR"/>
</dbReference>
<dbReference type="GO" id="GO:0004316">
    <property type="term" value="F:3-oxoacyl-[acyl-carrier-protein] reductase (NADPH) activity"/>
    <property type="evidence" value="ECO:0007669"/>
    <property type="project" value="UniProtKB-UniRule"/>
</dbReference>
<dbReference type="SUPFAM" id="SSF51735">
    <property type="entry name" value="NAD(P)-binding Rossmann-fold domains"/>
    <property type="match status" value="1"/>
</dbReference>
<comment type="subunit">
    <text evidence="5">Homotetramer.</text>
</comment>
<dbReference type="eggNOG" id="COG1028">
    <property type="taxonomic scope" value="Bacteria"/>
</dbReference>
<dbReference type="InterPro" id="IPR057326">
    <property type="entry name" value="KR_dom"/>
</dbReference>
<comment type="function">
    <text evidence="5">Catalyzes the NADPH-dependent reduction of beta-ketoacyl-ACP substrates to beta-hydroxyacyl-ACP products, the first reductive step in the elongation cycle of fatty acid biosynthesis.</text>
</comment>
<feature type="domain" description="Ketoreductase" evidence="6">
    <location>
        <begin position="22"/>
        <end position="207"/>
    </location>
</feature>
<dbReference type="GO" id="GO:0051287">
    <property type="term" value="F:NAD binding"/>
    <property type="evidence" value="ECO:0007669"/>
    <property type="project" value="UniProtKB-UniRule"/>
</dbReference>
<dbReference type="Proteomes" id="UP000000442">
    <property type="component" value="Chromosome"/>
</dbReference>
<dbReference type="UniPathway" id="UPA00094"/>
<feature type="binding site" evidence="4">
    <location>
        <position position="106"/>
    </location>
    <ligand>
        <name>NADP(+)</name>
        <dbReference type="ChEBI" id="CHEBI:58349"/>
    </ligand>
</feature>
<evidence type="ECO:0000256" key="5">
    <source>
        <dbReference type="RuleBase" id="RU366074"/>
    </source>
</evidence>
<keyword evidence="5" id="KW-0275">Fatty acid biosynthesis</keyword>
<dbReference type="PANTHER" id="PTHR42879:SF2">
    <property type="entry name" value="3-OXOACYL-[ACYL-CARRIER-PROTEIN] REDUCTASE FABG"/>
    <property type="match status" value="1"/>
</dbReference>
<reference evidence="7 8" key="1">
    <citation type="journal article" date="2009" name="Environ. Microbiol.">
        <title>Genome sequence of Desulfobacterium autotrophicum HRM2, a marine sulfate reducer oxidizing organic carbon completely to carbon dioxide.</title>
        <authorList>
            <person name="Strittmatter A.W."/>
            <person name="Liesegang H."/>
            <person name="Rabus R."/>
            <person name="Decker I."/>
            <person name="Amann J."/>
            <person name="Andres S."/>
            <person name="Henne A."/>
            <person name="Fricke W.F."/>
            <person name="Martinez-Arias R."/>
            <person name="Bartels D."/>
            <person name="Goesmann A."/>
            <person name="Krause L."/>
            <person name="Puehler A."/>
            <person name="Klenk H.P."/>
            <person name="Richter M."/>
            <person name="Schuler M."/>
            <person name="Gloeckner F.O."/>
            <person name="Meyerdierks A."/>
            <person name="Gottschalk G."/>
            <person name="Amann R."/>
        </authorList>
    </citation>
    <scope>NUCLEOTIDE SEQUENCE [LARGE SCALE GENOMIC DNA]</scope>
    <source>
        <strain evidence="8">ATCC 43914 / DSM 3382 / HRM2</strain>
    </source>
</reference>
<evidence type="ECO:0000313" key="7">
    <source>
        <dbReference type="EMBL" id="ACN15665.1"/>
    </source>
</evidence>
<comment type="pathway">
    <text evidence="5">Lipid metabolism; fatty acid biosynthesis.</text>
</comment>
<name>C0QH16_DESAH</name>
<dbReference type="NCBIfam" id="NF009466">
    <property type="entry name" value="PRK12826.1-2"/>
    <property type="match status" value="1"/>
</dbReference>
<dbReference type="SMART" id="SM00822">
    <property type="entry name" value="PKS_KR"/>
    <property type="match status" value="1"/>
</dbReference>
<evidence type="ECO:0000256" key="1">
    <source>
        <dbReference type="ARBA" id="ARBA00006484"/>
    </source>
</evidence>
<dbReference type="InterPro" id="IPR002347">
    <property type="entry name" value="SDR_fam"/>
</dbReference>
<comment type="similarity">
    <text evidence="1 5">Belongs to the short-chain dehydrogenases/reductases (SDR) family.</text>
</comment>
<evidence type="ECO:0000259" key="6">
    <source>
        <dbReference type="SMART" id="SM00822"/>
    </source>
</evidence>